<protein>
    <submittedName>
        <fullName evidence="2">Uncharacterized protein</fullName>
    </submittedName>
</protein>
<keyword evidence="1" id="KW-1133">Transmembrane helix</keyword>
<dbReference type="EMBL" id="GBXM01057794">
    <property type="protein sequence ID" value="JAH50783.1"/>
    <property type="molecule type" value="Transcribed_RNA"/>
</dbReference>
<reference evidence="2" key="1">
    <citation type="submission" date="2014-11" db="EMBL/GenBank/DDBJ databases">
        <authorList>
            <person name="Amaro Gonzalez C."/>
        </authorList>
    </citation>
    <scope>NUCLEOTIDE SEQUENCE</scope>
</reference>
<keyword evidence="1" id="KW-0472">Membrane</keyword>
<dbReference type="AlphaFoldDB" id="A0A0E9TDJ1"/>
<evidence type="ECO:0000313" key="2">
    <source>
        <dbReference type="EMBL" id="JAH50783.1"/>
    </source>
</evidence>
<keyword evidence="1" id="KW-0812">Transmembrane</keyword>
<feature type="transmembrane region" description="Helical" evidence="1">
    <location>
        <begin position="6"/>
        <end position="27"/>
    </location>
</feature>
<name>A0A0E9TDJ1_ANGAN</name>
<proteinExistence type="predicted"/>
<accession>A0A0E9TDJ1</accession>
<sequence length="32" mass="3859">MVYSSPKTNVYIFILLENFAFVLIKYFKKFGH</sequence>
<organism evidence="2">
    <name type="scientific">Anguilla anguilla</name>
    <name type="common">European freshwater eel</name>
    <name type="synonym">Muraena anguilla</name>
    <dbReference type="NCBI Taxonomy" id="7936"/>
    <lineage>
        <taxon>Eukaryota</taxon>
        <taxon>Metazoa</taxon>
        <taxon>Chordata</taxon>
        <taxon>Craniata</taxon>
        <taxon>Vertebrata</taxon>
        <taxon>Euteleostomi</taxon>
        <taxon>Actinopterygii</taxon>
        <taxon>Neopterygii</taxon>
        <taxon>Teleostei</taxon>
        <taxon>Anguilliformes</taxon>
        <taxon>Anguillidae</taxon>
        <taxon>Anguilla</taxon>
    </lineage>
</organism>
<reference evidence="2" key="2">
    <citation type="journal article" date="2015" name="Fish Shellfish Immunol.">
        <title>Early steps in the European eel (Anguilla anguilla)-Vibrio vulnificus interaction in the gills: Role of the RtxA13 toxin.</title>
        <authorList>
            <person name="Callol A."/>
            <person name="Pajuelo D."/>
            <person name="Ebbesson L."/>
            <person name="Teles M."/>
            <person name="MacKenzie S."/>
            <person name="Amaro C."/>
        </authorList>
    </citation>
    <scope>NUCLEOTIDE SEQUENCE</scope>
</reference>
<evidence type="ECO:0000256" key="1">
    <source>
        <dbReference type="SAM" id="Phobius"/>
    </source>
</evidence>